<reference evidence="2" key="1">
    <citation type="journal article" date="2018" name="Genome Biol.">
        <title>SKESA: strategic k-mer extension for scrupulous assemblies.</title>
        <authorList>
            <person name="Souvorov A."/>
            <person name="Agarwala R."/>
            <person name="Lipman D.J."/>
        </authorList>
    </citation>
    <scope>NUCLEOTIDE SEQUENCE</scope>
    <source>
        <strain evidence="2">R404</strain>
    </source>
</reference>
<evidence type="ECO:0000259" key="1">
    <source>
        <dbReference type="Pfam" id="PF13229"/>
    </source>
</evidence>
<accession>A0AAN5LFB5</accession>
<dbReference type="InterPro" id="IPR039448">
    <property type="entry name" value="Beta_helix"/>
</dbReference>
<reference evidence="2" key="2">
    <citation type="submission" date="2020-11" db="EMBL/GenBank/DDBJ databases">
        <authorList>
            <consortium name="NCBI Pathogen Detection Project"/>
        </authorList>
    </citation>
    <scope>NUCLEOTIDE SEQUENCE</scope>
    <source>
        <strain evidence="2">R404</strain>
    </source>
</reference>
<proteinExistence type="predicted"/>
<dbReference type="InterPro" id="IPR006626">
    <property type="entry name" value="PbH1"/>
</dbReference>
<evidence type="ECO:0000313" key="3">
    <source>
        <dbReference type="Proteomes" id="UP000856143"/>
    </source>
</evidence>
<dbReference type="Pfam" id="PF13229">
    <property type="entry name" value="Beta_helix"/>
    <property type="match status" value="1"/>
</dbReference>
<protein>
    <submittedName>
        <fullName evidence="2">Right-handed parallel beta-helix repeat-containing protein</fullName>
    </submittedName>
</protein>
<dbReference type="InterPro" id="IPR011050">
    <property type="entry name" value="Pectin_lyase_fold/virulence"/>
</dbReference>
<gene>
    <name evidence="2" type="ORF">I8Y21_006220</name>
</gene>
<dbReference type="InterPro" id="IPR012334">
    <property type="entry name" value="Pectin_lyas_fold"/>
</dbReference>
<feature type="domain" description="Right handed beta helix" evidence="1">
    <location>
        <begin position="3"/>
        <end position="112"/>
    </location>
</feature>
<evidence type="ECO:0000313" key="2">
    <source>
        <dbReference type="EMBL" id="HAT1685362.1"/>
    </source>
</evidence>
<comment type="caution">
    <text evidence="2">The sequence shown here is derived from an EMBL/GenBank/DDBJ whole genome shotgun (WGS) entry which is preliminary data.</text>
</comment>
<name>A0AAN5LFB5_KLEOX</name>
<sequence length="240" mass="26256">MGTNHSISNCSIINGSMCLSIRGQYITVTNNKITNNFSSRIQGPWQPSCDVWDGIVMEGCKQCSIVGNAIYDCGQSGIYCGGNGSASSNIFIIKNTVYKNWNRGIDIGVTGKVTGKNFVKNVVIKENIVFDNREPQIWLNGVSDSEVSHNIVKITLNYKKFYRGYYGGIVGIALGSDSHTENNSVILNEVNVMPESVAAITVYGKGNSVRDNNIKGKGVWYDKKSDVLSHNIVINNVLTK</sequence>
<dbReference type="Proteomes" id="UP000856143">
    <property type="component" value="Unassembled WGS sequence"/>
</dbReference>
<organism evidence="2 3">
    <name type="scientific">Klebsiella oxytoca</name>
    <dbReference type="NCBI Taxonomy" id="571"/>
    <lineage>
        <taxon>Bacteria</taxon>
        <taxon>Pseudomonadati</taxon>
        <taxon>Pseudomonadota</taxon>
        <taxon>Gammaproteobacteria</taxon>
        <taxon>Enterobacterales</taxon>
        <taxon>Enterobacteriaceae</taxon>
        <taxon>Klebsiella/Raoultella group</taxon>
        <taxon>Klebsiella</taxon>
    </lineage>
</organism>
<dbReference type="SUPFAM" id="SSF51126">
    <property type="entry name" value="Pectin lyase-like"/>
    <property type="match status" value="1"/>
</dbReference>
<dbReference type="SMART" id="SM00710">
    <property type="entry name" value="PbH1"/>
    <property type="match status" value="6"/>
</dbReference>
<dbReference type="EMBL" id="DACSEO010000186">
    <property type="protein sequence ID" value="HAT1685362.1"/>
    <property type="molecule type" value="Genomic_DNA"/>
</dbReference>
<dbReference type="AlphaFoldDB" id="A0AAN5LFB5"/>
<dbReference type="Gene3D" id="2.160.20.10">
    <property type="entry name" value="Single-stranded right-handed beta-helix, Pectin lyase-like"/>
    <property type="match status" value="1"/>
</dbReference>